<dbReference type="AlphaFoldDB" id="A0A090Q4F3"/>
<evidence type="ECO:0008006" key="3">
    <source>
        <dbReference type="Google" id="ProtNLM"/>
    </source>
</evidence>
<dbReference type="EMBL" id="BBML01000004">
    <property type="protein sequence ID" value="GAK97067.1"/>
    <property type="molecule type" value="Genomic_DNA"/>
</dbReference>
<dbReference type="PROSITE" id="PS51257">
    <property type="entry name" value="PROKAR_LIPOPROTEIN"/>
    <property type="match status" value="1"/>
</dbReference>
<proteinExistence type="predicted"/>
<sequence length="421" mass="48755">MKNLYVTFITFSLLASVGCNQKERSNSIEIKESKEAIKQVNVNSTTISKPIDSTENKPVIRYATAQSGLNYREKPYGKVLGKFFLNEAIEVVEYTNKYYEIADDDQIYEGTWLGIKKQKDTVYVVDAFVSDSPVYSDRKVYYVTSIDPYGKDENYKDNVNISEAPNYNSNFYSALDEEKTYSKKYFEWDKAYRDNFLKAGGITKYDQLHVTKITTGQVASYPIKDLKLIANVNVYASGSGEYNVYDFETCLELPENTNTDFDFATLAIDNPFETATDFKYLKWYPYEETESLRHLYTKRFPYLKSEFSNEPKTKLFYTSYNNYTIYSLDHVNKYNLLTRYVIVVKENGEITNSFIEQEGESTGLIPLNTDYLESSSQFAMKLFKNEPPLIYGLSSESFGCPKLYYLESNYPNIILSCDNRH</sequence>
<gene>
    <name evidence="1" type="ORF">JCM19294_573</name>
</gene>
<dbReference type="Proteomes" id="UP000029221">
    <property type="component" value="Unassembled WGS sequence"/>
</dbReference>
<dbReference type="eggNOG" id="ENOG5031MXF">
    <property type="taxonomic scope" value="Bacteria"/>
</dbReference>
<comment type="caution">
    <text evidence="1">The sequence shown here is derived from an EMBL/GenBank/DDBJ whole genome shotgun (WGS) entry which is preliminary data.</text>
</comment>
<keyword evidence="2" id="KW-1185">Reference proteome</keyword>
<evidence type="ECO:0000313" key="2">
    <source>
        <dbReference type="Proteomes" id="UP000029221"/>
    </source>
</evidence>
<evidence type="ECO:0000313" key="1">
    <source>
        <dbReference type="EMBL" id="GAK97067.1"/>
    </source>
</evidence>
<reference evidence="1" key="1">
    <citation type="journal article" date="2014" name="Genome Announc.">
        <title>Draft Genome Sequences of Marine Flavobacterium Nonlabens Strains NR17, NR24, NR27, NR32, NR33, and Ara13.</title>
        <authorList>
            <person name="Nakanishi M."/>
            <person name="Meirelles P."/>
            <person name="Suzuki R."/>
            <person name="Takatani N."/>
            <person name="Mino S."/>
            <person name="Suda W."/>
            <person name="Oshima K."/>
            <person name="Hattori M."/>
            <person name="Ohkuma M."/>
            <person name="Hosokawa M."/>
            <person name="Miyashita K."/>
            <person name="Thompson F.L."/>
            <person name="Niwa A."/>
            <person name="Sawabe T."/>
            <person name="Sawabe T."/>
        </authorList>
    </citation>
    <scope>NUCLEOTIDE SEQUENCE [LARGE SCALE GENOMIC DNA]</scope>
    <source>
        <strain evidence="1">JCM 19294</strain>
    </source>
</reference>
<dbReference type="STRING" id="319236.BST91_04195"/>
<name>A0A090Q4F3_9FLAO</name>
<organism evidence="1 2">
    <name type="scientific">Nonlabens tegetincola</name>
    <dbReference type="NCBI Taxonomy" id="323273"/>
    <lineage>
        <taxon>Bacteria</taxon>
        <taxon>Pseudomonadati</taxon>
        <taxon>Bacteroidota</taxon>
        <taxon>Flavobacteriia</taxon>
        <taxon>Flavobacteriales</taxon>
        <taxon>Flavobacteriaceae</taxon>
        <taxon>Nonlabens</taxon>
    </lineage>
</organism>
<accession>A0A090Q4F3</accession>
<protein>
    <recommendedName>
        <fullName evidence="3">SH3b domain-containing protein</fullName>
    </recommendedName>
</protein>
<dbReference type="RefSeq" id="WP_042278632.1">
    <property type="nucleotide sequence ID" value="NZ_BBML01000004.1"/>
</dbReference>